<gene>
    <name evidence="1" type="ORF">ANAPC1_01267</name>
</gene>
<evidence type="ECO:0000313" key="1">
    <source>
        <dbReference type="EMBL" id="SBO14891.1"/>
    </source>
</evidence>
<dbReference type="EMBL" id="FLLR01000097">
    <property type="protein sequence ID" value="SBO14891.1"/>
    <property type="molecule type" value="Genomic_DNA"/>
</dbReference>
<dbReference type="Proteomes" id="UP000078419">
    <property type="component" value="Unassembled WGS sequence"/>
</dbReference>
<name>A0AA45ZI74_ANAPH</name>
<comment type="caution">
    <text evidence="1">The sequence shown here is derived from an EMBL/GenBank/DDBJ whole genome shotgun (WGS) entry which is preliminary data.</text>
</comment>
<organism evidence="1 2">
    <name type="scientific">Anaplasma phagocytophilum</name>
    <name type="common">Ehrlichia phagocytophila</name>
    <dbReference type="NCBI Taxonomy" id="948"/>
    <lineage>
        <taxon>Bacteria</taxon>
        <taxon>Pseudomonadati</taxon>
        <taxon>Pseudomonadota</taxon>
        <taxon>Alphaproteobacteria</taxon>
        <taxon>Rickettsiales</taxon>
        <taxon>Anaplasmataceae</taxon>
        <taxon>Anaplasma</taxon>
        <taxon>phagocytophilum group</taxon>
    </lineage>
</organism>
<protein>
    <submittedName>
        <fullName evidence="1">Uncharacterized protein</fullName>
    </submittedName>
</protein>
<accession>A0AA45ZI74</accession>
<dbReference type="AlphaFoldDB" id="A0AA45ZI74"/>
<sequence length="73" mass="8311">MRYGFGDEAYCFKTLHVGDAVMISPDSRLHVCLSLHPMKKSPTQSYAFPKLIVDAACVVYVRNLYDILQPLYL</sequence>
<proteinExistence type="predicted"/>
<reference evidence="2" key="1">
    <citation type="submission" date="2016-03" db="EMBL/GenBank/DDBJ databases">
        <authorList>
            <person name="Loux Valentin"/>
        </authorList>
    </citation>
    <scope>NUCLEOTIDE SEQUENCE [LARGE SCALE GENOMIC DNA]</scope>
    <source>
        <strain evidence="2">C1</strain>
    </source>
</reference>
<evidence type="ECO:0000313" key="2">
    <source>
        <dbReference type="Proteomes" id="UP000078419"/>
    </source>
</evidence>